<reference evidence="1" key="1">
    <citation type="submission" date="2021-06" db="EMBL/GenBank/DDBJ databases">
        <authorList>
            <person name="Kallberg Y."/>
            <person name="Tangrot J."/>
            <person name="Rosling A."/>
        </authorList>
    </citation>
    <scope>NUCLEOTIDE SEQUENCE</scope>
    <source>
        <strain evidence="1">28 12/20/2015</strain>
    </source>
</reference>
<gene>
    <name evidence="1" type="ORF">SPELUC_LOCUS16568</name>
</gene>
<feature type="non-terminal residue" evidence="1">
    <location>
        <position position="1"/>
    </location>
</feature>
<dbReference type="EMBL" id="CAJVPW010062196">
    <property type="protein sequence ID" value="CAG8783063.1"/>
    <property type="molecule type" value="Genomic_DNA"/>
</dbReference>
<feature type="non-terminal residue" evidence="1">
    <location>
        <position position="191"/>
    </location>
</feature>
<organism evidence="1 2">
    <name type="scientific">Cetraspora pellucida</name>
    <dbReference type="NCBI Taxonomy" id="1433469"/>
    <lineage>
        <taxon>Eukaryota</taxon>
        <taxon>Fungi</taxon>
        <taxon>Fungi incertae sedis</taxon>
        <taxon>Mucoromycota</taxon>
        <taxon>Glomeromycotina</taxon>
        <taxon>Glomeromycetes</taxon>
        <taxon>Diversisporales</taxon>
        <taxon>Gigasporaceae</taxon>
        <taxon>Cetraspora</taxon>
    </lineage>
</organism>
<protein>
    <submittedName>
        <fullName evidence="1">8227_t:CDS:1</fullName>
    </submittedName>
</protein>
<sequence length="191" mass="22160">WFDEEPTCILREFNDFSLGSYPFNDKTYNQFGDIWKYWSYAKDSTKELGLVACWLYGVCVNAAAVERLWSCMSFLQTDRRNRLIVISIFNFYHHIISKQCPGSSKALDMCKLRAAILWEHAKKSDPVELLPPTLLDDNDNQMDINPEEHEKFDSGESDKSGEIEPSSEEYENLIMNKDFDDESPDSDSLQE</sequence>
<dbReference type="Proteomes" id="UP000789366">
    <property type="component" value="Unassembled WGS sequence"/>
</dbReference>
<evidence type="ECO:0000313" key="1">
    <source>
        <dbReference type="EMBL" id="CAG8783063.1"/>
    </source>
</evidence>
<comment type="caution">
    <text evidence="1">The sequence shown here is derived from an EMBL/GenBank/DDBJ whole genome shotgun (WGS) entry which is preliminary data.</text>
</comment>
<proteinExistence type="predicted"/>
<name>A0ACA9RA99_9GLOM</name>
<keyword evidence="2" id="KW-1185">Reference proteome</keyword>
<evidence type="ECO:0000313" key="2">
    <source>
        <dbReference type="Proteomes" id="UP000789366"/>
    </source>
</evidence>
<accession>A0ACA9RA99</accession>